<proteinExistence type="predicted"/>
<comment type="caution">
    <text evidence="2">The sequence shown here is derived from an EMBL/GenBank/DDBJ whole genome shotgun (WGS) entry which is preliminary data.</text>
</comment>
<protein>
    <submittedName>
        <fullName evidence="2">Uncharacterized protein</fullName>
    </submittedName>
</protein>
<gene>
    <name evidence="2" type="ORF">CLOSAC_20990</name>
</gene>
<keyword evidence="1" id="KW-0812">Transmembrane</keyword>
<dbReference type="AlphaFoldDB" id="A0A1S8N5J3"/>
<evidence type="ECO:0000313" key="3">
    <source>
        <dbReference type="Proteomes" id="UP000191154"/>
    </source>
</evidence>
<evidence type="ECO:0000313" key="2">
    <source>
        <dbReference type="EMBL" id="OOM11672.1"/>
    </source>
</evidence>
<reference evidence="2 3" key="1">
    <citation type="submission" date="2016-05" db="EMBL/GenBank/DDBJ databases">
        <title>Microbial solvent formation.</title>
        <authorList>
            <person name="Poehlein A."/>
            <person name="Montoya Solano J.D."/>
            <person name="Flitsch S."/>
            <person name="Krabben P."/>
            <person name="Duerre P."/>
            <person name="Daniel R."/>
        </authorList>
    </citation>
    <scope>NUCLEOTIDE SEQUENCE [LARGE SCALE GENOMIC DNA]</scope>
    <source>
        <strain evidence="2 3">L1-8</strain>
    </source>
</reference>
<evidence type="ECO:0000256" key="1">
    <source>
        <dbReference type="SAM" id="Phobius"/>
    </source>
</evidence>
<dbReference type="EMBL" id="LZYZ01000004">
    <property type="protein sequence ID" value="OOM11672.1"/>
    <property type="molecule type" value="Genomic_DNA"/>
</dbReference>
<name>A0A1S8N5J3_CLOSA</name>
<dbReference type="Proteomes" id="UP000191154">
    <property type="component" value="Unassembled WGS sequence"/>
</dbReference>
<accession>A0A1S8N5J3</accession>
<sequence length="145" mass="16276">MIAIFKKLNTIIGVILVMALIWGIYLNCTTNNTKIKLFESVDTDSIAKICIFSPGVDSNFDNKDDILEIVNYLKSVNLCENSDKMLPNTTPDAQIALEDKERKTISSVAIYGNIAILYPDDGKWYTVSGSIYSNLEELCKKLRNK</sequence>
<keyword evidence="1" id="KW-1133">Transmembrane helix</keyword>
<keyword evidence="1" id="KW-0472">Membrane</keyword>
<feature type="transmembrane region" description="Helical" evidence="1">
    <location>
        <begin position="7"/>
        <end position="26"/>
    </location>
</feature>
<organism evidence="2 3">
    <name type="scientific">Clostridium saccharobutylicum</name>
    <dbReference type="NCBI Taxonomy" id="169679"/>
    <lineage>
        <taxon>Bacteria</taxon>
        <taxon>Bacillati</taxon>
        <taxon>Bacillota</taxon>
        <taxon>Clostridia</taxon>
        <taxon>Eubacteriales</taxon>
        <taxon>Clostridiaceae</taxon>
        <taxon>Clostridium</taxon>
    </lineage>
</organism>